<accession>A0A7C2TGP8</accession>
<dbReference type="InterPro" id="IPR010982">
    <property type="entry name" value="Lambda_DNA-bd_dom_sf"/>
</dbReference>
<dbReference type="AlphaFoldDB" id="A0A7C2TGP8"/>
<sequence length="125" mass="14914">MESSDFFKIRKKLQKTQKEISELLGTSIKAIHSYEQGWRSIPPHVERQMYFLVSRQRELHEKPPRACWTIKKCPPSRKRNCPAWEFRAGKMCWFINGTICECNAHKNWKEKMVVCKECEVMKPLL</sequence>
<dbReference type="InterPro" id="IPR001387">
    <property type="entry name" value="Cro/C1-type_HTH"/>
</dbReference>
<evidence type="ECO:0000259" key="1">
    <source>
        <dbReference type="PROSITE" id="PS50943"/>
    </source>
</evidence>
<name>A0A7C2TGP8_9BACT</name>
<proteinExistence type="predicted"/>
<dbReference type="PROSITE" id="PS50943">
    <property type="entry name" value="HTH_CROC1"/>
    <property type="match status" value="1"/>
</dbReference>
<evidence type="ECO:0000313" key="2">
    <source>
        <dbReference type="EMBL" id="HET98186.1"/>
    </source>
</evidence>
<dbReference type="SUPFAM" id="SSF47413">
    <property type="entry name" value="lambda repressor-like DNA-binding domains"/>
    <property type="match status" value="1"/>
</dbReference>
<dbReference type="Proteomes" id="UP000885986">
    <property type="component" value="Unassembled WGS sequence"/>
</dbReference>
<protein>
    <submittedName>
        <fullName evidence="2">Transcriptional regulator</fullName>
    </submittedName>
</protein>
<dbReference type="CDD" id="cd00093">
    <property type="entry name" value="HTH_XRE"/>
    <property type="match status" value="1"/>
</dbReference>
<reference evidence="2" key="1">
    <citation type="journal article" date="2020" name="mSystems">
        <title>Genome- and Community-Level Interaction Insights into Carbon Utilization and Element Cycling Functions of Hydrothermarchaeota in Hydrothermal Sediment.</title>
        <authorList>
            <person name="Zhou Z."/>
            <person name="Liu Y."/>
            <person name="Xu W."/>
            <person name="Pan J."/>
            <person name="Luo Z.H."/>
            <person name="Li M."/>
        </authorList>
    </citation>
    <scope>NUCLEOTIDE SEQUENCE [LARGE SCALE GENOMIC DNA]</scope>
    <source>
        <strain evidence="2">SpSt-1224</strain>
    </source>
</reference>
<dbReference type="EMBL" id="DSDS01000134">
    <property type="protein sequence ID" value="HET98186.1"/>
    <property type="molecule type" value="Genomic_DNA"/>
</dbReference>
<gene>
    <name evidence="2" type="ORF">ENN98_05775</name>
</gene>
<organism evidence="2">
    <name type="scientific">Desulfurivibrio alkaliphilus</name>
    <dbReference type="NCBI Taxonomy" id="427923"/>
    <lineage>
        <taxon>Bacteria</taxon>
        <taxon>Pseudomonadati</taxon>
        <taxon>Thermodesulfobacteriota</taxon>
        <taxon>Desulfobulbia</taxon>
        <taxon>Desulfobulbales</taxon>
        <taxon>Desulfobulbaceae</taxon>
        <taxon>Desulfurivibrio</taxon>
    </lineage>
</organism>
<feature type="domain" description="HTH cro/C1-type" evidence="1">
    <location>
        <begin position="8"/>
        <end position="37"/>
    </location>
</feature>
<dbReference type="Gene3D" id="1.10.260.40">
    <property type="entry name" value="lambda repressor-like DNA-binding domains"/>
    <property type="match status" value="1"/>
</dbReference>
<comment type="caution">
    <text evidence="2">The sequence shown here is derived from an EMBL/GenBank/DDBJ whole genome shotgun (WGS) entry which is preliminary data.</text>
</comment>
<dbReference type="GO" id="GO:0003677">
    <property type="term" value="F:DNA binding"/>
    <property type="evidence" value="ECO:0007669"/>
    <property type="project" value="InterPro"/>
</dbReference>
<dbReference type="NCBIfam" id="NF045718">
    <property type="entry name" value="two_CW_domain"/>
    <property type="match status" value="1"/>
</dbReference>
<dbReference type="InterPro" id="IPR054687">
    <property type="entry name" value="Two-CW_dom"/>
</dbReference>